<evidence type="ECO:0000256" key="1">
    <source>
        <dbReference type="SAM" id="MobiDB-lite"/>
    </source>
</evidence>
<proteinExistence type="predicted"/>
<dbReference type="AlphaFoldDB" id="A0A846YGS4"/>
<reference evidence="2 3" key="1">
    <citation type="submission" date="2020-04" db="EMBL/GenBank/DDBJ databases">
        <title>MicrobeNet Type strains.</title>
        <authorList>
            <person name="Nicholson A.C."/>
        </authorList>
    </citation>
    <scope>NUCLEOTIDE SEQUENCE [LARGE SCALE GENOMIC DNA]</scope>
    <source>
        <strain evidence="2 3">JCM 3332</strain>
    </source>
</reference>
<protein>
    <submittedName>
        <fullName evidence="2">Uncharacterized protein</fullName>
    </submittedName>
</protein>
<dbReference type="EMBL" id="JAAXOT010000009">
    <property type="protein sequence ID" value="NKY58143.1"/>
    <property type="molecule type" value="Genomic_DNA"/>
</dbReference>
<feature type="compositionally biased region" description="Low complexity" evidence="1">
    <location>
        <begin position="165"/>
        <end position="181"/>
    </location>
</feature>
<organism evidence="2 3">
    <name type="scientific">Nocardia flavorosea</name>
    <dbReference type="NCBI Taxonomy" id="53429"/>
    <lineage>
        <taxon>Bacteria</taxon>
        <taxon>Bacillati</taxon>
        <taxon>Actinomycetota</taxon>
        <taxon>Actinomycetes</taxon>
        <taxon>Mycobacteriales</taxon>
        <taxon>Nocardiaceae</taxon>
        <taxon>Nocardia</taxon>
    </lineage>
</organism>
<accession>A0A846YGS4</accession>
<keyword evidence="3" id="KW-1185">Reference proteome</keyword>
<dbReference type="Proteomes" id="UP000570678">
    <property type="component" value="Unassembled WGS sequence"/>
</dbReference>
<sequence>MTDKRHIDGASTTSFAIRLDRIETWSVLAQRWDDEKEIPDWAAGTKSELTIGLGGRPASQIAASIDLLVLDDHPRAVRVEIVAFYEVAAFSSGSPTPSEGNIEDTSAFLVDLEGSASTKIVNRALRDVGPYLREAVQSASARVFPTHPIILPGDIRDLPESALRPQQQAPTPADDQPSPDD</sequence>
<dbReference type="RefSeq" id="WP_062979232.1">
    <property type="nucleotide sequence ID" value="NZ_JAAXOT010000009.1"/>
</dbReference>
<evidence type="ECO:0000313" key="2">
    <source>
        <dbReference type="EMBL" id="NKY58143.1"/>
    </source>
</evidence>
<feature type="region of interest" description="Disordered" evidence="1">
    <location>
        <begin position="156"/>
        <end position="181"/>
    </location>
</feature>
<gene>
    <name evidence="2" type="ORF">HGA15_18745</name>
</gene>
<evidence type="ECO:0000313" key="3">
    <source>
        <dbReference type="Proteomes" id="UP000570678"/>
    </source>
</evidence>
<comment type="caution">
    <text evidence="2">The sequence shown here is derived from an EMBL/GenBank/DDBJ whole genome shotgun (WGS) entry which is preliminary data.</text>
</comment>
<name>A0A846YGS4_9NOCA</name>